<sequence>MAKSGKRRTGPIGKLLHTLFRRQLPLEHETAMFVLVNVLDFLATWWMLTHGRSGNRVFVESNPIASYFLYGWGPFKGMLMFKLALVLFVCGIAQVIAVWKPQTASRLLNFGTLAVGAVVIYSATLYVRNI</sequence>
<proteinExistence type="predicted"/>
<keyword evidence="1" id="KW-1133">Transmembrane helix</keyword>
<keyword evidence="1" id="KW-0812">Transmembrane</keyword>
<feature type="domain" description="DUF5658" evidence="2">
    <location>
        <begin position="32"/>
        <end position="125"/>
    </location>
</feature>
<keyword evidence="1" id="KW-0472">Membrane</keyword>
<feature type="transmembrane region" description="Helical" evidence="1">
    <location>
        <begin position="79"/>
        <end position="99"/>
    </location>
</feature>
<accession>A0A517ZEQ7</accession>
<evidence type="ECO:0000259" key="2">
    <source>
        <dbReference type="Pfam" id="PF18902"/>
    </source>
</evidence>
<reference evidence="3 4" key="1">
    <citation type="submission" date="2019-02" db="EMBL/GenBank/DDBJ databases">
        <title>Deep-cultivation of Planctomycetes and their phenomic and genomic characterization uncovers novel biology.</title>
        <authorList>
            <person name="Wiegand S."/>
            <person name="Jogler M."/>
            <person name="Boedeker C."/>
            <person name="Pinto D."/>
            <person name="Vollmers J."/>
            <person name="Rivas-Marin E."/>
            <person name="Kohn T."/>
            <person name="Peeters S.H."/>
            <person name="Heuer A."/>
            <person name="Rast P."/>
            <person name="Oberbeckmann S."/>
            <person name="Bunk B."/>
            <person name="Jeske O."/>
            <person name="Meyerdierks A."/>
            <person name="Storesund J.E."/>
            <person name="Kallscheuer N."/>
            <person name="Luecker S."/>
            <person name="Lage O.M."/>
            <person name="Pohl T."/>
            <person name="Merkel B.J."/>
            <person name="Hornburger P."/>
            <person name="Mueller R.-W."/>
            <person name="Bruemmer F."/>
            <person name="Labrenz M."/>
            <person name="Spormann A.M."/>
            <person name="Op den Camp H."/>
            <person name="Overmann J."/>
            <person name="Amann R."/>
            <person name="Jetten M.S.M."/>
            <person name="Mascher T."/>
            <person name="Medema M.H."/>
            <person name="Devos D.P."/>
            <person name="Kaster A.-K."/>
            <person name="Ovreas L."/>
            <person name="Rohde M."/>
            <person name="Galperin M.Y."/>
            <person name="Jogler C."/>
        </authorList>
    </citation>
    <scope>NUCLEOTIDE SEQUENCE [LARGE SCALE GENOMIC DNA]</scope>
    <source>
        <strain evidence="3 4">Mal4</strain>
    </source>
</reference>
<dbReference type="Pfam" id="PF18902">
    <property type="entry name" value="DUF5658"/>
    <property type="match status" value="1"/>
</dbReference>
<protein>
    <recommendedName>
        <fullName evidence="2">DUF5658 domain-containing protein</fullName>
    </recommendedName>
</protein>
<dbReference type="Proteomes" id="UP000320496">
    <property type="component" value="Chromosome"/>
</dbReference>
<evidence type="ECO:0000256" key="1">
    <source>
        <dbReference type="SAM" id="Phobius"/>
    </source>
</evidence>
<name>A0A517ZEQ7_9PLAN</name>
<dbReference type="KEGG" id="mri:Mal4_53110"/>
<feature type="transmembrane region" description="Helical" evidence="1">
    <location>
        <begin position="106"/>
        <end position="127"/>
    </location>
</feature>
<gene>
    <name evidence="3" type="ORF">Mal4_53110</name>
</gene>
<feature type="transmembrane region" description="Helical" evidence="1">
    <location>
        <begin position="30"/>
        <end position="48"/>
    </location>
</feature>
<dbReference type="AlphaFoldDB" id="A0A517ZEQ7"/>
<dbReference type="EMBL" id="CP036275">
    <property type="protein sequence ID" value="QDU40948.1"/>
    <property type="molecule type" value="Genomic_DNA"/>
</dbReference>
<dbReference type="RefSeq" id="WP_231746646.1">
    <property type="nucleotide sequence ID" value="NZ_CP036275.1"/>
</dbReference>
<dbReference type="InterPro" id="IPR043717">
    <property type="entry name" value="DUF5658"/>
</dbReference>
<evidence type="ECO:0000313" key="4">
    <source>
        <dbReference type="Proteomes" id="UP000320496"/>
    </source>
</evidence>
<organism evidence="3 4">
    <name type="scientific">Maioricimonas rarisocia</name>
    <dbReference type="NCBI Taxonomy" id="2528026"/>
    <lineage>
        <taxon>Bacteria</taxon>
        <taxon>Pseudomonadati</taxon>
        <taxon>Planctomycetota</taxon>
        <taxon>Planctomycetia</taxon>
        <taxon>Planctomycetales</taxon>
        <taxon>Planctomycetaceae</taxon>
        <taxon>Maioricimonas</taxon>
    </lineage>
</organism>
<evidence type="ECO:0000313" key="3">
    <source>
        <dbReference type="EMBL" id="QDU40948.1"/>
    </source>
</evidence>
<keyword evidence="4" id="KW-1185">Reference proteome</keyword>